<dbReference type="AlphaFoldDB" id="A0A447TB99"/>
<keyword evidence="1" id="KW-0813">Transport</keyword>
<dbReference type="InterPro" id="IPR027417">
    <property type="entry name" value="P-loop_NTPase"/>
</dbReference>
<dbReference type="PANTHER" id="PTHR42794:SF1">
    <property type="entry name" value="HEMIN IMPORT ATP-BINDING PROTEIN HMUV"/>
    <property type="match status" value="1"/>
</dbReference>
<sequence length="92" mass="10082">MADALMTRVRTLAHELGIGALAVVHDLNLALRHADRVLLLNDSRVAGCGDNAAMMERERLEAIYGVRLAELTHPEQPWRAFIPMPGQATGKP</sequence>
<dbReference type="SUPFAM" id="SSF52540">
    <property type="entry name" value="P-loop containing nucleoside triphosphate hydrolases"/>
    <property type="match status" value="1"/>
</dbReference>
<keyword evidence="3" id="KW-0547">Nucleotide-binding</keyword>
<dbReference type="Proteomes" id="UP000275777">
    <property type="component" value="Chromosome"/>
</dbReference>
<dbReference type="Gene3D" id="3.40.50.300">
    <property type="entry name" value="P-loop containing nucleotide triphosphate hydrolases"/>
    <property type="match status" value="1"/>
</dbReference>
<dbReference type="GO" id="GO:0005524">
    <property type="term" value="F:ATP binding"/>
    <property type="evidence" value="ECO:0007669"/>
    <property type="project" value="UniProtKB-KW"/>
</dbReference>
<gene>
    <name evidence="3" type="primary">fhuC_1</name>
    <name evidence="3" type="ORF">NCTC9695_02539</name>
</gene>
<keyword evidence="2" id="KW-1278">Translocase</keyword>
<accession>A0A447TB99</accession>
<name>A0A447TB99_CHRVL</name>
<keyword evidence="3" id="KW-0378">Hydrolase</keyword>
<evidence type="ECO:0000256" key="2">
    <source>
        <dbReference type="ARBA" id="ARBA00022967"/>
    </source>
</evidence>
<proteinExistence type="predicted"/>
<evidence type="ECO:0000313" key="4">
    <source>
        <dbReference type="Proteomes" id="UP000275777"/>
    </source>
</evidence>
<reference evidence="3 4" key="1">
    <citation type="submission" date="2018-12" db="EMBL/GenBank/DDBJ databases">
        <authorList>
            <consortium name="Pathogen Informatics"/>
        </authorList>
    </citation>
    <scope>NUCLEOTIDE SEQUENCE [LARGE SCALE GENOMIC DNA]</scope>
    <source>
        <strain evidence="3 4">NCTC9695</strain>
    </source>
</reference>
<dbReference type="EMBL" id="LR134182">
    <property type="protein sequence ID" value="VEB42097.1"/>
    <property type="molecule type" value="Genomic_DNA"/>
</dbReference>
<organism evidence="3 4">
    <name type="scientific">Chromobacterium violaceum</name>
    <dbReference type="NCBI Taxonomy" id="536"/>
    <lineage>
        <taxon>Bacteria</taxon>
        <taxon>Pseudomonadati</taxon>
        <taxon>Pseudomonadota</taxon>
        <taxon>Betaproteobacteria</taxon>
        <taxon>Neisseriales</taxon>
        <taxon>Chromobacteriaceae</taxon>
        <taxon>Chromobacterium</taxon>
    </lineage>
</organism>
<protein>
    <submittedName>
        <fullName evidence="3">Iron(3+)-hydroxamate import ATP-binding protein FhuC</fullName>
        <ecNumber evidence="3">3.6.3.34</ecNumber>
    </submittedName>
</protein>
<evidence type="ECO:0000256" key="1">
    <source>
        <dbReference type="ARBA" id="ARBA00022448"/>
    </source>
</evidence>
<dbReference type="PANTHER" id="PTHR42794">
    <property type="entry name" value="HEMIN IMPORT ATP-BINDING PROTEIN HMUV"/>
    <property type="match status" value="1"/>
</dbReference>
<evidence type="ECO:0000313" key="3">
    <source>
        <dbReference type="EMBL" id="VEB42097.1"/>
    </source>
</evidence>
<keyword evidence="3" id="KW-0067">ATP-binding</keyword>
<dbReference type="EC" id="3.6.3.34" evidence="3"/>
<dbReference type="GO" id="GO:0016787">
    <property type="term" value="F:hydrolase activity"/>
    <property type="evidence" value="ECO:0007669"/>
    <property type="project" value="UniProtKB-KW"/>
</dbReference>